<name>A0ABS9PSN7_9CORY</name>
<keyword evidence="2" id="KW-0378">Hydrolase</keyword>
<sequence>MAQSSPSKKSLPALIGGALLVLVAGYFGIDLGNGGSDGGAQSGPPSEAPETSGKAGSGDRGDVDKHSSDDGDLPTCAMDTLPEQAEETAQDILAGGPYDYPDNDNARFGNYEGVLPQQGRDYYREYTVETPGLGHRGAKRIVTGGGSETDPDVWYYTDDHYESFCTIPDAE</sequence>
<feature type="region of interest" description="Disordered" evidence="3">
    <location>
        <begin position="33"/>
        <end position="88"/>
    </location>
</feature>
<keyword evidence="5" id="KW-1185">Reference proteome</keyword>
<dbReference type="Pfam" id="PF00545">
    <property type="entry name" value="Ribonuclease"/>
    <property type="match status" value="1"/>
</dbReference>
<dbReference type="InterPro" id="IPR000026">
    <property type="entry name" value="N1-like"/>
</dbReference>
<evidence type="ECO:0000256" key="3">
    <source>
        <dbReference type="SAM" id="MobiDB-lite"/>
    </source>
</evidence>
<accession>A0ABS9PSN7</accession>
<feature type="compositionally biased region" description="Basic and acidic residues" evidence="3">
    <location>
        <begin position="57"/>
        <end position="69"/>
    </location>
</feature>
<evidence type="ECO:0000313" key="4">
    <source>
        <dbReference type="EMBL" id="MCG7275724.1"/>
    </source>
</evidence>
<dbReference type="InterPro" id="IPR016191">
    <property type="entry name" value="Ribonuclease/ribotoxin"/>
</dbReference>
<reference evidence="4 5" key="1">
    <citation type="submission" date="2022-02" db="EMBL/GenBank/DDBJ databases">
        <title>Uncovering new skin microbiome diversity through culturing and metagenomics.</title>
        <authorList>
            <person name="Conlan S."/>
            <person name="Deming C."/>
            <person name="Nisc Comparative Sequencing Program N."/>
            <person name="Segre J.A."/>
        </authorList>
    </citation>
    <scope>NUCLEOTIDE SEQUENCE [LARGE SCALE GENOMIC DNA]</scope>
    <source>
        <strain evidence="4 5">ACRQV</strain>
    </source>
</reference>
<proteinExistence type="predicted"/>
<dbReference type="Proteomes" id="UP001521911">
    <property type="component" value="Unassembled WGS sequence"/>
</dbReference>
<dbReference type="EMBL" id="JAKRDF010000003">
    <property type="protein sequence ID" value="MCG7275724.1"/>
    <property type="molecule type" value="Genomic_DNA"/>
</dbReference>
<evidence type="ECO:0000256" key="2">
    <source>
        <dbReference type="ARBA" id="ARBA00022801"/>
    </source>
</evidence>
<organism evidence="4 5">
    <name type="scientific">Corynebacterium singulare</name>
    <dbReference type="NCBI Taxonomy" id="161899"/>
    <lineage>
        <taxon>Bacteria</taxon>
        <taxon>Bacillati</taxon>
        <taxon>Actinomycetota</taxon>
        <taxon>Actinomycetes</taxon>
        <taxon>Mycobacteriales</taxon>
        <taxon>Corynebacteriaceae</taxon>
        <taxon>Corynebacterium</taxon>
    </lineage>
</organism>
<dbReference type="Gene3D" id="3.10.450.30">
    <property type="entry name" value="Microbial ribonucleases"/>
    <property type="match status" value="1"/>
</dbReference>
<keyword evidence="1" id="KW-0540">Nuclease</keyword>
<protein>
    <submittedName>
        <fullName evidence="4">Ribonuclease</fullName>
    </submittedName>
</protein>
<comment type="caution">
    <text evidence="4">The sequence shown here is derived from an EMBL/GenBank/DDBJ whole genome shotgun (WGS) entry which is preliminary data.</text>
</comment>
<gene>
    <name evidence="4" type="ORF">MHK08_04465</name>
</gene>
<evidence type="ECO:0000313" key="5">
    <source>
        <dbReference type="Proteomes" id="UP001521911"/>
    </source>
</evidence>
<dbReference type="RefSeq" id="WP_070538554.1">
    <property type="nucleotide sequence ID" value="NZ_JAKRDF010000003.1"/>
</dbReference>
<dbReference type="SUPFAM" id="SSF53933">
    <property type="entry name" value="Microbial ribonucleases"/>
    <property type="match status" value="1"/>
</dbReference>
<evidence type="ECO:0000256" key="1">
    <source>
        <dbReference type="ARBA" id="ARBA00022722"/>
    </source>
</evidence>